<evidence type="ECO:0000313" key="3">
    <source>
        <dbReference type="Proteomes" id="UP000502823"/>
    </source>
</evidence>
<dbReference type="EMBL" id="BLKM01000142">
    <property type="protein sequence ID" value="GFG29453.1"/>
    <property type="molecule type" value="Genomic_DNA"/>
</dbReference>
<sequence>MSIAKDDTPPAPENGTARPRRRAASFLHLHIPEPAATWTAGVRSAVTFHESSAGHHGFGSHLHLPVPTFTITAPAADGSGGSVGRKFSFGLRRLSQTVSRSVRNDLCETPINSKIPTLYCLDISNV</sequence>
<dbReference type="OrthoDB" id="6084525at2759"/>
<dbReference type="Proteomes" id="UP000502823">
    <property type="component" value="Unassembled WGS sequence"/>
</dbReference>
<evidence type="ECO:0000313" key="2">
    <source>
        <dbReference type="EMBL" id="GFG29453.1"/>
    </source>
</evidence>
<dbReference type="InParanoid" id="A0A6L2PAK7"/>
<comment type="caution">
    <text evidence="2">The sequence shown here is derived from an EMBL/GenBank/DDBJ whole genome shotgun (WGS) entry which is preliminary data.</text>
</comment>
<feature type="region of interest" description="Disordered" evidence="1">
    <location>
        <begin position="1"/>
        <end position="23"/>
    </location>
</feature>
<gene>
    <name evidence="2" type="ORF">Cfor_02846</name>
</gene>
<accession>A0A6L2PAK7</accession>
<organism evidence="2 3">
    <name type="scientific">Coptotermes formosanus</name>
    <name type="common">Formosan subterranean termite</name>
    <dbReference type="NCBI Taxonomy" id="36987"/>
    <lineage>
        <taxon>Eukaryota</taxon>
        <taxon>Metazoa</taxon>
        <taxon>Ecdysozoa</taxon>
        <taxon>Arthropoda</taxon>
        <taxon>Hexapoda</taxon>
        <taxon>Insecta</taxon>
        <taxon>Pterygota</taxon>
        <taxon>Neoptera</taxon>
        <taxon>Polyneoptera</taxon>
        <taxon>Dictyoptera</taxon>
        <taxon>Blattodea</taxon>
        <taxon>Blattoidea</taxon>
        <taxon>Termitoidae</taxon>
        <taxon>Rhinotermitidae</taxon>
        <taxon>Coptotermes</taxon>
    </lineage>
</organism>
<proteinExistence type="predicted"/>
<name>A0A6L2PAK7_COPFO</name>
<keyword evidence="3" id="KW-1185">Reference proteome</keyword>
<reference evidence="3" key="1">
    <citation type="submission" date="2020-01" db="EMBL/GenBank/DDBJ databases">
        <title>Draft genome sequence of the Termite Coptotermes fromosanus.</title>
        <authorList>
            <person name="Itakura S."/>
            <person name="Yosikawa Y."/>
            <person name="Umezawa K."/>
        </authorList>
    </citation>
    <scope>NUCLEOTIDE SEQUENCE [LARGE SCALE GENOMIC DNA]</scope>
</reference>
<dbReference type="AlphaFoldDB" id="A0A6L2PAK7"/>
<protein>
    <submittedName>
        <fullName evidence="2">Uncharacterized protein</fullName>
    </submittedName>
</protein>
<evidence type="ECO:0000256" key="1">
    <source>
        <dbReference type="SAM" id="MobiDB-lite"/>
    </source>
</evidence>